<dbReference type="OrthoDB" id="3066703at2759"/>
<evidence type="ECO:0000313" key="2">
    <source>
        <dbReference type="Proteomes" id="UP000620124"/>
    </source>
</evidence>
<accession>A0A8H6XS90</accession>
<protein>
    <submittedName>
        <fullName evidence="1">Uncharacterized protein</fullName>
    </submittedName>
</protein>
<sequence length="408" mass="45583">MHRSLRLENLALLPISVQRFAIPASNGSVSDFDRLIELLDDERHTLCLPVFYANLDPAGIPTEENLTTDTVICALMALDELHDLNDSHKAAWADLWPRIYAWTIFFHAYREYLVEPFARPDVCLALVAFVALFNRDEDLKTMIGQTVGLRTLLITAWIVIMESGQQQDHWAFRDLCCVLCDIRIDGLGDFEEIIEVAGIKGLACLVNDTISFFLFGGQSHMTEDDVVFLGNILLFLGNLRNTKTMSRALVAAGGATTITAAAITWLTRNPPSDAPTTVAIVLGCLNILSGMVSGHRAMRDSVATGLPSCIMFCLVISLDRDAHGVLGLKQILKQTLPASTIYQTVLPEIELQLQYLRRPGENRHVQSSWIYPDWISFTTLADERIAFMKKSNQRITFFSRHAIIWSAV</sequence>
<evidence type="ECO:0000313" key="1">
    <source>
        <dbReference type="EMBL" id="KAF7345809.1"/>
    </source>
</evidence>
<organism evidence="1 2">
    <name type="scientific">Mycena venus</name>
    <dbReference type="NCBI Taxonomy" id="2733690"/>
    <lineage>
        <taxon>Eukaryota</taxon>
        <taxon>Fungi</taxon>
        <taxon>Dikarya</taxon>
        <taxon>Basidiomycota</taxon>
        <taxon>Agaricomycotina</taxon>
        <taxon>Agaricomycetes</taxon>
        <taxon>Agaricomycetidae</taxon>
        <taxon>Agaricales</taxon>
        <taxon>Marasmiineae</taxon>
        <taxon>Mycenaceae</taxon>
        <taxon>Mycena</taxon>
    </lineage>
</organism>
<reference evidence="1" key="1">
    <citation type="submission" date="2020-05" db="EMBL/GenBank/DDBJ databases">
        <title>Mycena genomes resolve the evolution of fungal bioluminescence.</title>
        <authorList>
            <person name="Tsai I.J."/>
        </authorList>
    </citation>
    <scope>NUCLEOTIDE SEQUENCE</scope>
    <source>
        <strain evidence="1">CCC161011</strain>
    </source>
</reference>
<gene>
    <name evidence="1" type="ORF">MVEN_01602000</name>
</gene>
<dbReference type="Proteomes" id="UP000620124">
    <property type="component" value="Unassembled WGS sequence"/>
</dbReference>
<dbReference type="AlphaFoldDB" id="A0A8H6XS90"/>
<comment type="caution">
    <text evidence="1">The sequence shown here is derived from an EMBL/GenBank/DDBJ whole genome shotgun (WGS) entry which is preliminary data.</text>
</comment>
<keyword evidence="2" id="KW-1185">Reference proteome</keyword>
<name>A0A8H6XS90_9AGAR</name>
<proteinExistence type="predicted"/>
<dbReference type="EMBL" id="JACAZI010000013">
    <property type="protein sequence ID" value="KAF7345809.1"/>
    <property type="molecule type" value="Genomic_DNA"/>
</dbReference>